<protein>
    <recommendedName>
        <fullName evidence="1">DUF1023 domain-containing protein</fullName>
    </recommendedName>
</protein>
<dbReference type="InterPro" id="IPR010427">
    <property type="entry name" value="DUF1023"/>
</dbReference>
<organism evidence="2 3">
    <name type="scientific">Streptomyces finlayi</name>
    <dbReference type="NCBI Taxonomy" id="67296"/>
    <lineage>
        <taxon>Bacteria</taxon>
        <taxon>Bacillati</taxon>
        <taxon>Actinomycetota</taxon>
        <taxon>Actinomycetes</taxon>
        <taxon>Kitasatosporales</taxon>
        <taxon>Streptomycetaceae</taxon>
        <taxon>Streptomyces</taxon>
    </lineage>
</organism>
<gene>
    <name evidence="2" type="ORF">F0344_12175</name>
</gene>
<proteinExistence type="predicted"/>
<evidence type="ECO:0000313" key="3">
    <source>
        <dbReference type="Proteomes" id="UP000515307"/>
    </source>
</evidence>
<keyword evidence="3" id="KW-1185">Reference proteome</keyword>
<dbReference type="Pfam" id="PF06259">
    <property type="entry name" value="Abhydrolase_8"/>
    <property type="match status" value="1"/>
</dbReference>
<dbReference type="KEGG" id="sfiy:F0344_12175"/>
<reference evidence="3" key="1">
    <citation type="submission" date="2019-10" db="EMBL/GenBank/DDBJ databases">
        <title>Antimicrobial potential of Antarctic Bacteria.</title>
        <authorList>
            <person name="Benaud N."/>
            <person name="Edwards R.J."/>
            <person name="Ferrari B.C."/>
        </authorList>
    </citation>
    <scope>NUCLEOTIDE SEQUENCE [LARGE SCALE GENOMIC DNA]</scope>
    <source>
        <strain evidence="3">NBSH44</strain>
    </source>
</reference>
<evidence type="ECO:0000259" key="1">
    <source>
        <dbReference type="Pfam" id="PF06259"/>
    </source>
</evidence>
<name>A0A7G7BIV1_9ACTN</name>
<feature type="domain" description="DUF1023" evidence="1">
    <location>
        <begin position="3"/>
        <end position="160"/>
    </location>
</feature>
<sequence length="238" mass="25027">MIANGNPDIADHTAVYVPGTKTKLETIGGDINRMTNLWADANSEASGESVSTITWFGYDAPQSIVPEAMEKQWAYDGSPKLNSFMDGLETVQGGPDASHTTVIGHSYGSTVVGDASNKGDLAADDIVVAGSPGMMVGDAGDLDVGKDHVWSEAASDDVVPAGGKVAGLGGYKWGVEEFHGIPFNAGYIQTVPSDEAFGAHRMDVDTSGHSEYWNRDSQSLKNQALVVAGQYSRVKGDQ</sequence>
<evidence type="ECO:0000313" key="2">
    <source>
        <dbReference type="EMBL" id="QNE75266.1"/>
    </source>
</evidence>
<dbReference type="EMBL" id="CP045702">
    <property type="protein sequence ID" value="QNE75266.1"/>
    <property type="molecule type" value="Genomic_DNA"/>
</dbReference>
<dbReference type="AlphaFoldDB" id="A0A7G7BIV1"/>
<dbReference type="Proteomes" id="UP000515307">
    <property type="component" value="Chromosome"/>
</dbReference>
<accession>A0A7G7BIV1</accession>